<sequence>MKLPIFMRIRCLIRSPRKKQYEKDIEDDINGSVPAALLPVDLLERIFRELPPEAMPTVWDVCRPWRNAVYLRRSRLPRIHRKQIIVRYGVANERLQSELRRRSPLKEIGPLSFVVSERTESTPRKGNNKKCISYARYRLHYFFDIFIVHVHILNTAFRIHTALHEIAAGRLVLNLSHGGLDARSLAMQLPLICEDIVCNTAIRSVDLLFKRNDGVDMAWIDMLTSIPLDFNASVSSNSDGVVKRGSKRPEKRAFTHSGDTSSSEDDYQRNHDEGPRLSESGRAIKKRLFGENAARRNSPLKPQNKAGIRHESDSLQQRADLQEKAHKAGAALGSPSPHSVAVYDADFGIRIRNPKVSSTVFNTFCSGIEKIRPSRLKRGTPPSGQWITMGVVVDKSEYRKSTNGNEYMIWRLGDLTDCQQQPVKVLLFGECLKEHWKVQVGTAIALVSPAFMESDRQSGGDRNAICILHPPSGQWITMGVVVDKSEYRKSTNGNEYMIWRLGDLTDCQQQPVKVLLFGECLKEHWKVQVGTAIALVSPAFMESDRQSGGADITLKITKSMQLIEIGFCPDFGFCKATKKDGSTCRNVVNSSQSERCVFHIEKLARKFAANRGAFGSTTSNPPRSWQANKLGDFSQFFYAGAMVGPQRAAKAPAKLLTLSESRANRKTIATTSRMPIFSKEQIAKKENDELKGILKNRAHMIGVQNLLKYYSTRTGSLSSSGAADSSKPPQAHSFKEFLSDQAKREAIEKQKPILGRGQQDGIVSLCSPQKKTARQVAADLAKRKAITLIRAKGGIERVDPNGSSASVRKRLHGAAGSNRQEEKSPAEGSACPDLVDSSAASLGNISKENNVDRSVLSKKTFSNDELRAMLNKKSTHENELHQDDMARETSYFNTMEQKEKVETYVTQTMEIKNCDVLTCKKCQYTWHRQSDFCLSQGHAVMRHKANRRYFRCRTCAKRIICYELLPVKPCIQCGENNFERVAMRDERKVKLPRQELLIRGEERKFVNS</sequence>
<keyword evidence="12" id="KW-1185">Reference proteome</keyword>
<gene>
    <name evidence="11" type="primary">mcm10</name>
    <name evidence="11" type="ORF">Tcan_02604</name>
</gene>
<dbReference type="Pfam" id="PF09332">
    <property type="entry name" value="Mcm10"/>
    <property type="match status" value="1"/>
</dbReference>
<evidence type="ECO:0000256" key="6">
    <source>
        <dbReference type="ARBA" id="ARBA00022771"/>
    </source>
</evidence>
<evidence type="ECO:0000256" key="9">
    <source>
        <dbReference type="SAM" id="MobiDB-lite"/>
    </source>
</evidence>
<evidence type="ECO:0000256" key="8">
    <source>
        <dbReference type="ARBA" id="ARBA00023242"/>
    </source>
</evidence>
<dbReference type="GO" id="GO:0006270">
    <property type="term" value="P:DNA replication initiation"/>
    <property type="evidence" value="ECO:0007669"/>
    <property type="project" value="InterPro"/>
</dbReference>
<reference evidence="11 12" key="1">
    <citation type="submission" date="2014-11" db="EMBL/GenBank/DDBJ databases">
        <title>Genetic blueprint of the zoonotic pathogen Toxocara canis.</title>
        <authorList>
            <person name="Zhu X.-Q."/>
            <person name="Korhonen P.K."/>
            <person name="Cai H."/>
            <person name="Young N.D."/>
            <person name="Nejsum P."/>
            <person name="von Samson-Himmelstjerna G."/>
            <person name="Boag P.R."/>
            <person name="Tan P."/>
            <person name="Li Q."/>
            <person name="Min J."/>
            <person name="Yang Y."/>
            <person name="Wang X."/>
            <person name="Fang X."/>
            <person name="Hall R.S."/>
            <person name="Hofmann A."/>
            <person name="Sternberg P.W."/>
            <person name="Jex A.R."/>
            <person name="Gasser R.B."/>
        </authorList>
    </citation>
    <scope>NUCLEOTIDE SEQUENCE [LARGE SCALE GENOMIC DNA]</scope>
    <source>
        <strain evidence="11">PN_DK_2014</strain>
    </source>
</reference>
<dbReference type="Pfam" id="PF22379">
    <property type="entry name" value="OB_MCM10"/>
    <property type="match status" value="2"/>
</dbReference>
<keyword evidence="7" id="KW-0862">Zinc</keyword>
<evidence type="ECO:0000313" key="11">
    <source>
        <dbReference type="EMBL" id="KHN84273.1"/>
    </source>
</evidence>
<dbReference type="InterPro" id="IPR036047">
    <property type="entry name" value="F-box-like_dom_sf"/>
</dbReference>
<evidence type="ECO:0000256" key="5">
    <source>
        <dbReference type="ARBA" id="ARBA00022723"/>
    </source>
</evidence>
<feature type="region of interest" description="Disordered" evidence="9">
    <location>
        <begin position="235"/>
        <end position="337"/>
    </location>
</feature>
<dbReference type="Proteomes" id="UP000031036">
    <property type="component" value="Unassembled WGS sequence"/>
</dbReference>
<name>A0A0B2VRN1_TOXCA</name>
<dbReference type="PANTHER" id="PTHR13454">
    <property type="entry name" value="PROTEIN MCM10 HOMOLOG"/>
    <property type="match status" value="1"/>
</dbReference>
<dbReference type="AlphaFoldDB" id="A0A0B2VRN1"/>
<dbReference type="GO" id="GO:0003697">
    <property type="term" value="F:single-stranded DNA binding"/>
    <property type="evidence" value="ECO:0007669"/>
    <property type="project" value="InterPro"/>
</dbReference>
<accession>A0A0B2VRN1</accession>
<keyword evidence="5" id="KW-0479">Metal-binding</keyword>
<dbReference type="InterPro" id="IPR015408">
    <property type="entry name" value="Znf_Mcm10/DnaG"/>
</dbReference>
<evidence type="ECO:0000256" key="7">
    <source>
        <dbReference type="ARBA" id="ARBA00022833"/>
    </source>
</evidence>
<dbReference type="EMBL" id="JPKZ01001016">
    <property type="protein sequence ID" value="KHN84273.1"/>
    <property type="molecule type" value="Genomic_DNA"/>
</dbReference>
<dbReference type="InterPro" id="IPR055065">
    <property type="entry name" value="OB_MCM10"/>
</dbReference>
<evidence type="ECO:0000256" key="3">
    <source>
        <dbReference type="ARBA" id="ARBA00017770"/>
    </source>
</evidence>
<evidence type="ECO:0000256" key="1">
    <source>
        <dbReference type="ARBA" id="ARBA00004123"/>
    </source>
</evidence>
<feature type="region of interest" description="Disordered" evidence="9">
    <location>
        <begin position="797"/>
        <end position="833"/>
    </location>
</feature>
<dbReference type="InterPro" id="IPR040184">
    <property type="entry name" value="Mcm10"/>
</dbReference>
<keyword evidence="4" id="KW-0235">DNA replication</keyword>
<evidence type="ECO:0000313" key="12">
    <source>
        <dbReference type="Proteomes" id="UP000031036"/>
    </source>
</evidence>
<protein>
    <recommendedName>
        <fullName evidence="3">Protein MCM10 homolog</fullName>
    </recommendedName>
</protein>
<dbReference type="InterPro" id="IPR056791">
    <property type="entry name" value="Znf_Mcm10_C"/>
</dbReference>
<keyword evidence="8" id="KW-0539">Nucleus</keyword>
<dbReference type="STRING" id="6265.A0A0B2VRN1"/>
<proteinExistence type="inferred from homology"/>
<evidence type="ECO:0000259" key="10">
    <source>
        <dbReference type="SMART" id="SM01280"/>
    </source>
</evidence>
<dbReference type="SUPFAM" id="SSF81383">
    <property type="entry name" value="F-box domain"/>
    <property type="match status" value="1"/>
</dbReference>
<dbReference type="SMART" id="SM01280">
    <property type="entry name" value="Mcm10"/>
    <property type="match status" value="1"/>
</dbReference>
<dbReference type="Pfam" id="PF09329">
    <property type="entry name" value="zf-primase"/>
    <property type="match status" value="1"/>
</dbReference>
<feature type="domain" description="Replication factor Mcm10 C-terminal" evidence="10">
    <location>
        <begin position="649"/>
        <end position="1008"/>
    </location>
</feature>
<dbReference type="Pfam" id="PF24863">
    <property type="entry name" value="zf-CCCH_Mcm10"/>
    <property type="match status" value="1"/>
</dbReference>
<dbReference type="InterPro" id="IPR012340">
    <property type="entry name" value="NA-bd_OB-fold"/>
</dbReference>
<feature type="compositionally biased region" description="Basic and acidic residues" evidence="9">
    <location>
        <begin position="266"/>
        <end position="276"/>
    </location>
</feature>
<dbReference type="GO" id="GO:0043596">
    <property type="term" value="C:nuclear replication fork"/>
    <property type="evidence" value="ECO:0007669"/>
    <property type="project" value="TreeGrafter"/>
</dbReference>
<dbReference type="PANTHER" id="PTHR13454:SF11">
    <property type="entry name" value="PROTEIN MCM10 HOMOLOG"/>
    <property type="match status" value="1"/>
</dbReference>
<evidence type="ECO:0000256" key="2">
    <source>
        <dbReference type="ARBA" id="ARBA00009679"/>
    </source>
</evidence>
<comment type="caution">
    <text evidence="11">The sequence shown here is derived from an EMBL/GenBank/DDBJ whole genome shotgun (WGS) entry which is preliminary data.</text>
</comment>
<organism evidence="11 12">
    <name type="scientific">Toxocara canis</name>
    <name type="common">Canine roundworm</name>
    <dbReference type="NCBI Taxonomy" id="6265"/>
    <lineage>
        <taxon>Eukaryota</taxon>
        <taxon>Metazoa</taxon>
        <taxon>Ecdysozoa</taxon>
        <taxon>Nematoda</taxon>
        <taxon>Chromadorea</taxon>
        <taxon>Rhabditida</taxon>
        <taxon>Spirurina</taxon>
        <taxon>Ascaridomorpha</taxon>
        <taxon>Ascaridoidea</taxon>
        <taxon>Toxocaridae</taxon>
        <taxon>Toxocara</taxon>
    </lineage>
</organism>
<dbReference type="Gene3D" id="2.40.50.140">
    <property type="entry name" value="Nucleic acid-binding proteins"/>
    <property type="match status" value="1"/>
</dbReference>
<comment type="subcellular location">
    <subcellularLocation>
        <location evidence="1">Nucleus</location>
    </subcellularLocation>
</comment>
<dbReference type="OrthoDB" id="273123at2759"/>
<comment type="similarity">
    <text evidence="2">Belongs to the MCM10 family.</text>
</comment>
<dbReference type="InterPro" id="IPR015411">
    <property type="entry name" value="Rep_factor_Mcm10_C"/>
</dbReference>
<evidence type="ECO:0000256" key="4">
    <source>
        <dbReference type="ARBA" id="ARBA00022705"/>
    </source>
</evidence>
<dbReference type="GO" id="GO:0003688">
    <property type="term" value="F:DNA replication origin binding"/>
    <property type="evidence" value="ECO:0007669"/>
    <property type="project" value="TreeGrafter"/>
</dbReference>
<dbReference type="GO" id="GO:0008270">
    <property type="term" value="F:zinc ion binding"/>
    <property type="evidence" value="ECO:0007669"/>
    <property type="project" value="UniProtKB-KW"/>
</dbReference>
<keyword evidence="6" id="KW-0863">Zinc-finger</keyword>